<evidence type="ECO:0000313" key="24">
    <source>
        <dbReference type="EMBL" id="KAK9814356.1"/>
    </source>
</evidence>
<proteinExistence type="inferred from homology"/>
<evidence type="ECO:0000313" key="25">
    <source>
        <dbReference type="Proteomes" id="UP001489004"/>
    </source>
</evidence>
<dbReference type="Gene3D" id="3.60.90.10">
    <property type="entry name" value="S-adenosylmethionine decarboxylase"/>
    <property type="match status" value="1"/>
</dbReference>
<feature type="modified residue" description="N6-(pyridoxal phosphate)lysine" evidence="19">
    <location>
        <position position="508"/>
    </location>
</feature>
<dbReference type="GO" id="GO:0004014">
    <property type="term" value="F:adenosylmethionine decarboxylase activity"/>
    <property type="evidence" value="ECO:0007669"/>
    <property type="project" value="UniProtKB-EC"/>
</dbReference>
<feature type="domain" description="Orn/DAP/Arg decarboxylase 2 C-terminal" evidence="22">
    <location>
        <begin position="748"/>
        <end position="802"/>
    </location>
</feature>
<dbReference type="GO" id="GO:0005737">
    <property type="term" value="C:cytoplasm"/>
    <property type="evidence" value="ECO:0007669"/>
    <property type="project" value="TreeGrafter"/>
</dbReference>
<dbReference type="CDD" id="cd00622">
    <property type="entry name" value="PLPDE_III_ODC"/>
    <property type="match status" value="1"/>
</dbReference>
<dbReference type="PANTHER" id="PTHR11482">
    <property type="entry name" value="ARGININE/DIAMINOPIMELATE/ORNITHINE DECARBOXYLASE"/>
    <property type="match status" value="1"/>
</dbReference>
<dbReference type="SUPFAM" id="SSF56276">
    <property type="entry name" value="S-adenosylmethionine decarboxylase"/>
    <property type="match status" value="1"/>
</dbReference>
<keyword evidence="13" id="KW-0704">Schiff base</keyword>
<keyword evidence="25" id="KW-1185">Reference proteome</keyword>
<comment type="caution">
    <text evidence="24">The sequence shown here is derived from an EMBL/GenBank/DDBJ whole genome shotgun (WGS) entry which is preliminary data.</text>
</comment>
<keyword evidence="11" id="KW-0865">Zymogen</keyword>
<reference evidence="24 25" key="1">
    <citation type="journal article" date="2024" name="Nat. Commun.">
        <title>Phylogenomics reveals the evolutionary origins of lichenization in chlorophyte algae.</title>
        <authorList>
            <person name="Puginier C."/>
            <person name="Libourel C."/>
            <person name="Otte J."/>
            <person name="Skaloud P."/>
            <person name="Haon M."/>
            <person name="Grisel S."/>
            <person name="Petersen M."/>
            <person name="Berrin J.G."/>
            <person name="Delaux P.M."/>
            <person name="Dal Grande F."/>
            <person name="Keller J."/>
        </authorList>
    </citation>
    <scope>NUCLEOTIDE SEQUENCE [LARGE SCALE GENOMIC DNA]</scope>
    <source>
        <strain evidence="24 25">SAG 2043</strain>
    </source>
</reference>
<dbReference type="InterPro" id="IPR002433">
    <property type="entry name" value="Orn_de-COase"/>
</dbReference>
<evidence type="ECO:0000256" key="13">
    <source>
        <dbReference type="ARBA" id="ARBA00023270"/>
    </source>
</evidence>
<dbReference type="Pfam" id="PF01536">
    <property type="entry name" value="SAM_decarbox"/>
    <property type="match status" value="1"/>
</dbReference>
<evidence type="ECO:0000256" key="18">
    <source>
        <dbReference type="ARBA" id="ARBA00049127"/>
    </source>
</evidence>
<gene>
    <name evidence="24" type="ORF">WJX72_004436</name>
</gene>
<dbReference type="SUPFAM" id="SSF51419">
    <property type="entry name" value="PLP-binding barrel"/>
    <property type="match status" value="1"/>
</dbReference>
<dbReference type="FunFam" id="3.20.20.10:FF:000005">
    <property type="entry name" value="Ornithine decarboxylase"/>
    <property type="match status" value="1"/>
</dbReference>
<evidence type="ECO:0000256" key="21">
    <source>
        <dbReference type="SAM" id="MobiDB-lite"/>
    </source>
</evidence>
<evidence type="ECO:0000256" key="15">
    <source>
        <dbReference type="ARBA" id="ARBA00034115"/>
    </source>
</evidence>
<comment type="subunit">
    <text evidence="16">Homodimer. Only the dimer is catalytically active, as the active sites are constructed of residues from both monomers.</text>
</comment>
<comment type="cofactor">
    <cofactor evidence="2 19">
        <name>pyridoxal 5'-phosphate</name>
        <dbReference type="ChEBI" id="CHEBI:597326"/>
    </cofactor>
</comment>
<evidence type="ECO:0000256" key="10">
    <source>
        <dbReference type="ARBA" id="ARBA00023115"/>
    </source>
</evidence>
<feature type="domain" description="Orn/DAP/Arg decarboxylase 2 N-terminal" evidence="23">
    <location>
        <begin position="485"/>
        <end position="721"/>
    </location>
</feature>
<evidence type="ECO:0000256" key="19">
    <source>
        <dbReference type="PIRSR" id="PIRSR600183-50"/>
    </source>
</evidence>
<dbReference type="InterPro" id="IPR048283">
    <property type="entry name" value="AdoMetDC-like"/>
</dbReference>
<keyword evidence="6" id="KW-0949">S-adenosyl-L-methionine</keyword>
<comment type="pathway">
    <text evidence="3">Amine and polyamine biosynthesis; S-adenosylmethioninamine biosynthesis; S-adenosylmethioninamine from S-adenosyl-L-methionine: step 1/1.</text>
</comment>
<keyword evidence="12" id="KW-0456">Lyase</keyword>
<dbReference type="Gene3D" id="3.20.20.10">
    <property type="entry name" value="Alanine racemase"/>
    <property type="match status" value="1"/>
</dbReference>
<dbReference type="EMBL" id="JALJOR010000007">
    <property type="protein sequence ID" value="KAK9814356.1"/>
    <property type="molecule type" value="Genomic_DNA"/>
</dbReference>
<evidence type="ECO:0000256" key="20">
    <source>
        <dbReference type="RuleBase" id="RU003737"/>
    </source>
</evidence>
<evidence type="ECO:0000259" key="22">
    <source>
        <dbReference type="Pfam" id="PF00278"/>
    </source>
</evidence>
<dbReference type="Gene3D" id="2.40.37.10">
    <property type="entry name" value="Lyase, Ornithine Decarboxylase, Chain A, domain 1"/>
    <property type="match status" value="1"/>
</dbReference>
<keyword evidence="8 19" id="KW-0663">Pyridoxal phosphate</keyword>
<dbReference type="InterPro" id="IPR009006">
    <property type="entry name" value="Ala_racemase/Decarboxylase_C"/>
</dbReference>
<evidence type="ECO:0000256" key="2">
    <source>
        <dbReference type="ARBA" id="ARBA00001933"/>
    </source>
</evidence>
<dbReference type="SUPFAM" id="SSF50621">
    <property type="entry name" value="Alanine racemase C-terminal domain-like"/>
    <property type="match status" value="1"/>
</dbReference>
<evidence type="ECO:0000256" key="16">
    <source>
        <dbReference type="ARBA" id="ARBA00046672"/>
    </source>
</evidence>
<dbReference type="GO" id="GO:0033387">
    <property type="term" value="P:putrescine biosynthetic process from arginine, via ornithine"/>
    <property type="evidence" value="ECO:0007669"/>
    <property type="project" value="TreeGrafter"/>
</dbReference>
<dbReference type="InterPro" id="IPR029066">
    <property type="entry name" value="PLP-binding_barrel"/>
</dbReference>
<keyword evidence="9" id="KW-0745">Spermidine biosynthesis</keyword>
<dbReference type="InterPro" id="IPR022644">
    <property type="entry name" value="De-COase2_N"/>
</dbReference>
<evidence type="ECO:0000256" key="4">
    <source>
        <dbReference type="ARBA" id="ARBA00008466"/>
    </source>
</evidence>
<evidence type="ECO:0000256" key="9">
    <source>
        <dbReference type="ARBA" id="ARBA00023066"/>
    </source>
</evidence>
<dbReference type="PRINTS" id="PR01182">
    <property type="entry name" value="ORNDCRBXLASE"/>
</dbReference>
<evidence type="ECO:0000256" key="14">
    <source>
        <dbReference type="ARBA" id="ARBA00023317"/>
    </source>
</evidence>
<dbReference type="NCBIfam" id="TIGR00535">
    <property type="entry name" value="SAM_DCase"/>
    <property type="match status" value="1"/>
</dbReference>
<dbReference type="Pfam" id="PF02784">
    <property type="entry name" value="Orn_Arg_deC_N"/>
    <property type="match status" value="1"/>
</dbReference>
<keyword evidence="7" id="KW-0210">Decarboxylase</keyword>
<evidence type="ECO:0000256" key="6">
    <source>
        <dbReference type="ARBA" id="ARBA00022691"/>
    </source>
</evidence>
<evidence type="ECO:0000256" key="11">
    <source>
        <dbReference type="ARBA" id="ARBA00023145"/>
    </source>
</evidence>
<dbReference type="Pfam" id="PF00278">
    <property type="entry name" value="Orn_DAP_Arg_deC"/>
    <property type="match status" value="1"/>
</dbReference>
<dbReference type="PANTHER" id="PTHR11482:SF6">
    <property type="entry name" value="ORNITHINE DECARBOXYLASE 1-RELATED"/>
    <property type="match status" value="1"/>
</dbReference>
<evidence type="ECO:0000259" key="23">
    <source>
        <dbReference type="Pfam" id="PF02784"/>
    </source>
</evidence>
<accession>A0AAW1PYA1</accession>
<feature type="active site" description="Proton donor" evidence="19">
    <location>
        <position position="775"/>
    </location>
</feature>
<keyword evidence="14" id="KW-0670">Pyruvate</keyword>
<protein>
    <recommendedName>
        <fullName evidence="26">Adenosylmethionine decarboxylase</fullName>
    </recommendedName>
</protein>
<dbReference type="Gene3D" id="3.30.360.50">
    <property type="entry name" value="S-adenosylmethionine decarboxylase"/>
    <property type="match status" value="1"/>
</dbReference>
<dbReference type="PROSITE" id="PS00879">
    <property type="entry name" value="ODR_DC_2_2"/>
    <property type="match status" value="1"/>
</dbReference>
<feature type="region of interest" description="Disordered" evidence="21">
    <location>
        <begin position="368"/>
        <end position="415"/>
    </location>
</feature>
<dbReference type="GO" id="GO:0006597">
    <property type="term" value="P:spermine biosynthetic process"/>
    <property type="evidence" value="ECO:0007669"/>
    <property type="project" value="InterPro"/>
</dbReference>
<dbReference type="PRINTS" id="PR01179">
    <property type="entry name" value="ODADCRBXLASE"/>
</dbReference>
<comment type="similarity">
    <text evidence="5 20">Belongs to the Orn/Lys/Arg decarboxylase class-II family.</text>
</comment>
<dbReference type="Proteomes" id="UP001489004">
    <property type="component" value="Unassembled WGS sequence"/>
</dbReference>
<sequence length="831" mass="87763">MVQASDVFVSPVFEGSEKRLEVDFQATAATPPSGLRAIARAQWDSLLETAACCIVSARSNAYFDAYVLSESSLFVYPTKAVLKTCGTTKLLAAVPCLLDLAAGLQMTVARCKYSRASYLFPEYQPAPYTDFGAETEILREHFGGLAGGCSSYVLGDALNGLQWHVFVATADQPGSLQQPAQQPTYTLEVCMTDLCPFKAAQFARGPNFVSSAATTASSGISALLPGAQIDDYVFEPCGYSMNGMEGAAFSTIHITPEAGFSYASLELCGYAADGVDVAGVVAKVADIFCPGQLTVSMSVDVNQPYCQWGSSLGLPEGYSFTGSTCQYFNCSGRTAFFNLARGKDADVAPGSPSTVLRQTPSLFSVASAEDVDSDADMSDNKSTASEGDGKNPKPSSSRASEADLEMADTRSAASENTAAAAAAGQASLAGPASAAQLAVKSVPAVLAAFNAMPLAAGDAATLDSYMQRLIAQRGLEDPLYLVDLGALRRLFDAWVAAMPRVQPFYAVKCNPNPAMIALLAAMGAGFDCASEMEVDQVLSHGVAPDDIVYANPCKVPRAIRHAAAKGVNLTTFDTESELQKLAAWHPATSALLRIKADDPNARCQLGNKYGAQPGDCHALLERAKELGVRVTGVSFHVGSGATNPDAFREAIELARRVFDDGLALGFDMQLLDIGGGFCVSHQPEATVDLGAVPAAVNAALEKDFPADTGVRVIAEPGRYFAETAATFACMVYGTRTQTDSDGRLQHDYWITDGLYGSMNCRRGELFNSTVFGPTCDGLDTVLRDYQLPKMANGDWLVFPSMGAYTLAGASNFNGINSTDVNVFYVCSERSA</sequence>
<dbReference type="PROSITE" id="PS01336">
    <property type="entry name" value="ADOMETDC"/>
    <property type="match status" value="1"/>
</dbReference>
<comment type="cofactor">
    <cofactor evidence="1">
        <name>pyruvate</name>
        <dbReference type="ChEBI" id="CHEBI:15361"/>
    </cofactor>
</comment>
<comment type="catalytic activity">
    <reaction evidence="18">
        <text>L-ornithine + H(+) = putrescine + CO2</text>
        <dbReference type="Rhea" id="RHEA:22964"/>
        <dbReference type="ChEBI" id="CHEBI:15378"/>
        <dbReference type="ChEBI" id="CHEBI:16526"/>
        <dbReference type="ChEBI" id="CHEBI:46911"/>
        <dbReference type="ChEBI" id="CHEBI:326268"/>
        <dbReference type="EC" id="4.1.1.17"/>
    </reaction>
</comment>
<comment type="catalytic activity">
    <reaction evidence="17">
        <text>S-adenosyl-L-methionine + H(+) = S-adenosyl 3-(methylsulfanyl)propylamine + CO2</text>
        <dbReference type="Rhea" id="RHEA:15981"/>
        <dbReference type="ChEBI" id="CHEBI:15378"/>
        <dbReference type="ChEBI" id="CHEBI:16526"/>
        <dbReference type="ChEBI" id="CHEBI:57443"/>
        <dbReference type="ChEBI" id="CHEBI:59789"/>
        <dbReference type="EC" id="4.1.1.50"/>
    </reaction>
</comment>
<dbReference type="AlphaFoldDB" id="A0AAW1PYA1"/>
<dbReference type="InterPro" id="IPR018166">
    <property type="entry name" value="S-AdoMet_deCO2ase_CS"/>
</dbReference>
<evidence type="ECO:0000256" key="12">
    <source>
        <dbReference type="ARBA" id="ARBA00023239"/>
    </source>
</evidence>
<evidence type="ECO:0000256" key="17">
    <source>
        <dbReference type="ARBA" id="ARBA00048112"/>
    </source>
</evidence>
<evidence type="ECO:0008006" key="26">
    <source>
        <dbReference type="Google" id="ProtNLM"/>
    </source>
</evidence>
<dbReference type="GO" id="GO:0008295">
    <property type="term" value="P:spermidine biosynthetic process"/>
    <property type="evidence" value="ECO:0007669"/>
    <property type="project" value="UniProtKB-KW"/>
</dbReference>
<comment type="similarity">
    <text evidence="4">Belongs to the eukaryotic AdoMetDC family.</text>
</comment>
<evidence type="ECO:0000256" key="1">
    <source>
        <dbReference type="ARBA" id="ARBA00001928"/>
    </source>
</evidence>
<evidence type="ECO:0000256" key="3">
    <source>
        <dbReference type="ARBA" id="ARBA00004911"/>
    </source>
</evidence>
<dbReference type="InterPro" id="IPR022643">
    <property type="entry name" value="De-COase2_C"/>
</dbReference>
<dbReference type="GO" id="GO:0004586">
    <property type="term" value="F:ornithine decarboxylase activity"/>
    <property type="evidence" value="ECO:0007669"/>
    <property type="project" value="UniProtKB-EC"/>
</dbReference>
<evidence type="ECO:0000256" key="5">
    <source>
        <dbReference type="ARBA" id="ARBA00008872"/>
    </source>
</evidence>
<name>A0AAW1PYA1_9CHLO</name>
<evidence type="ECO:0000256" key="7">
    <source>
        <dbReference type="ARBA" id="ARBA00022793"/>
    </source>
</evidence>
<keyword evidence="10" id="KW-0620">Polyamine biosynthesis</keyword>
<comment type="pathway">
    <text evidence="15">Amine and polyamine biosynthesis; putrescine biosynthesis via L-ornithine pathway; putrescine from L-ornithine: step 1/1.</text>
</comment>
<dbReference type="PROSITE" id="PS00878">
    <property type="entry name" value="ODR_DC_2_1"/>
    <property type="match status" value="1"/>
</dbReference>
<dbReference type="InterPro" id="IPR016067">
    <property type="entry name" value="S-AdoMet_deCO2ase_core"/>
</dbReference>
<evidence type="ECO:0000256" key="8">
    <source>
        <dbReference type="ARBA" id="ARBA00022898"/>
    </source>
</evidence>
<organism evidence="24 25">
    <name type="scientific">[Myrmecia] bisecta</name>
    <dbReference type="NCBI Taxonomy" id="41462"/>
    <lineage>
        <taxon>Eukaryota</taxon>
        <taxon>Viridiplantae</taxon>
        <taxon>Chlorophyta</taxon>
        <taxon>core chlorophytes</taxon>
        <taxon>Trebouxiophyceae</taxon>
        <taxon>Trebouxiales</taxon>
        <taxon>Trebouxiaceae</taxon>
        <taxon>Myrmecia</taxon>
    </lineage>
</organism>
<dbReference type="InterPro" id="IPR022653">
    <property type="entry name" value="De-COase2_pyr-phos_BS"/>
</dbReference>
<dbReference type="InterPro" id="IPR001985">
    <property type="entry name" value="S-AdoMet_decarboxylase_euk"/>
</dbReference>
<dbReference type="InterPro" id="IPR022657">
    <property type="entry name" value="De-COase2_CS"/>
</dbReference>
<dbReference type="InterPro" id="IPR000183">
    <property type="entry name" value="Orn/DAP/Arg_de-COase"/>
</dbReference>